<dbReference type="Pfam" id="PF01131">
    <property type="entry name" value="Topoisom_bac"/>
    <property type="match status" value="1"/>
</dbReference>
<sequence>MTEKLVIVESPSKAKTINSYLGKEYQVLSSVGHIRDLATSGPGGLGLDVNNNFKPDYQISKGKTKVVNELKKAAKNREVLIATDPDREGEAIAWHIADVLNLDIDQKNRIVFTEITKPAILGAIDKPREIDMDLVHSQEVRRALDRIIGFKLSTLLQKKIKSKSAGRVQSVALKLIVDLEKEILAFIPEEYYEIEAVFEEFKANYIIKANQRIKKDEAMEIVKNSTNPFVIKDIEVKETKRSPKPPFTTSTLQQDANINLNLSGARTMALAQQLYEGIEIDGEITGLITYMRTDSTRLSDIFIKDALNVIKDKYGNDYVGTYHYEKKEGSQDAHEGIRPTSLKLTPKKMEQYLDKYQHRLYERIYNRALASLMSNAIFERTKVIFDANGNLYDVSGVREVFKGFLEVYDDQKTKDVILPKLNVGDKLNASAVNPIRKETQPKSRYTEASLIKEMEKLGIGRPSTYAQTIQTLKSADRNYLTVEKKKLIPTKQGILTVEQLDEFFKDIINVNYTSAMEENLDKVSEGKADDIKLLADFYNAFIPMIDHANINMKKIGPEVLDEACPLCGQPLVLRNGKNGPFIGCSNFPTCRYTRNIEKNEKNEENNII</sequence>
<dbReference type="EMBL" id="LR215048">
    <property type="protein sequence ID" value="VEU80368.1"/>
    <property type="molecule type" value="Genomic_DNA"/>
</dbReference>
<dbReference type="GO" id="GO:0003917">
    <property type="term" value="F:DNA topoisomerase type I (single strand cut, ATP-independent) activity"/>
    <property type="evidence" value="ECO:0007669"/>
    <property type="project" value="UniProtKB-UniRule"/>
</dbReference>
<evidence type="ECO:0000256" key="2">
    <source>
        <dbReference type="ARBA" id="ARBA00009446"/>
    </source>
</evidence>
<dbReference type="AlphaFoldDB" id="A0A449BD60"/>
<feature type="domain" description="Topo IA-type catalytic" evidence="12">
    <location>
        <begin position="131"/>
        <end position="545"/>
    </location>
</feature>
<dbReference type="GO" id="GO:0008270">
    <property type="term" value="F:zinc ion binding"/>
    <property type="evidence" value="ECO:0007669"/>
    <property type="project" value="UniProtKB-KW"/>
</dbReference>
<evidence type="ECO:0000256" key="8">
    <source>
        <dbReference type="ARBA" id="ARBA00023125"/>
    </source>
</evidence>
<dbReference type="InterPro" id="IPR003601">
    <property type="entry name" value="Topo_IA_2"/>
</dbReference>
<feature type="site" description="Interaction with DNA" evidence="10">
    <location>
        <position position="33"/>
    </location>
</feature>
<dbReference type="Gene3D" id="2.70.20.10">
    <property type="entry name" value="Topoisomerase I, domain 3"/>
    <property type="match status" value="1"/>
</dbReference>
<dbReference type="RefSeq" id="WP_052589888.1">
    <property type="nucleotide sequence ID" value="NZ_LR215048.1"/>
</dbReference>
<dbReference type="NCBIfam" id="TIGR01051">
    <property type="entry name" value="topA_bact"/>
    <property type="match status" value="1"/>
</dbReference>
<accession>A0A449BD60</accession>
<evidence type="ECO:0000256" key="1">
    <source>
        <dbReference type="ARBA" id="ARBA00000213"/>
    </source>
</evidence>
<comment type="caution">
    <text evidence="10">Lacks conserved residue(s) required for the propagation of feature annotation.</text>
</comment>
<dbReference type="CDD" id="cd03363">
    <property type="entry name" value="TOPRIM_TopoIA_TopoI"/>
    <property type="match status" value="1"/>
</dbReference>
<evidence type="ECO:0000256" key="5">
    <source>
        <dbReference type="ARBA" id="ARBA00022833"/>
    </source>
</evidence>
<dbReference type="InterPro" id="IPR006171">
    <property type="entry name" value="TOPRIM_dom"/>
</dbReference>
<dbReference type="SMART" id="SM00493">
    <property type="entry name" value="TOPRIM"/>
    <property type="match status" value="1"/>
</dbReference>
<dbReference type="PROSITE" id="PS50880">
    <property type="entry name" value="TOPRIM"/>
    <property type="match status" value="1"/>
</dbReference>
<dbReference type="CDD" id="cd00186">
    <property type="entry name" value="TOP1Ac"/>
    <property type="match status" value="1"/>
</dbReference>
<comment type="similarity">
    <text evidence="2 10">Belongs to the type IA topoisomerase family.</text>
</comment>
<dbReference type="InterPro" id="IPR013824">
    <property type="entry name" value="Topo_IA_cen_sub1"/>
</dbReference>
<keyword evidence="7 10" id="KW-0799">Topoisomerase</keyword>
<dbReference type="SUPFAM" id="SSF56712">
    <property type="entry name" value="Prokaryotic type I DNA topoisomerase"/>
    <property type="match status" value="1"/>
</dbReference>
<dbReference type="Gene3D" id="1.10.460.10">
    <property type="entry name" value="Topoisomerase I, domain 2"/>
    <property type="match status" value="1"/>
</dbReference>
<keyword evidence="5" id="KW-0862">Zinc</keyword>
<evidence type="ECO:0000259" key="12">
    <source>
        <dbReference type="PROSITE" id="PS52039"/>
    </source>
</evidence>
<dbReference type="SMART" id="SM00437">
    <property type="entry name" value="TOP1Ac"/>
    <property type="match status" value="1"/>
</dbReference>
<dbReference type="InterPro" id="IPR034149">
    <property type="entry name" value="TOPRIM_TopoI"/>
</dbReference>
<evidence type="ECO:0000256" key="7">
    <source>
        <dbReference type="ARBA" id="ARBA00023029"/>
    </source>
</evidence>
<feature type="site" description="Interaction with DNA" evidence="10">
    <location>
        <position position="292"/>
    </location>
</feature>
<dbReference type="InterPro" id="IPR013497">
    <property type="entry name" value="Topo_IA_cen"/>
</dbReference>
<organism evidence="13 14">
    <name type="scientific">Haploplasma axanthum</name>
    <name type="common">Acholeplasma axanthum</name>
    <dbReference type="NCBI Taxonomy" id="29552"/>
    <lineage>
        <taxon>Bacteria</taxon>
        <taxon>Bacillati</taxon>
        <taxon>Mycoplasmatota</taxon>
        <taxon>Mollicutes</taxon>
        <taxon>Acholeplasmatales</taxon>
        <taxon>Acholeplasmataceae</taxon>
        <taxon>Haploplasma</taxon>
    </lineage>
</organism>
<dbReference type="EC" id="5.6.2.1" evidence="10"/>
<dbReference type="InterPro" id="IPR013825">
    <property type="entry name" value="Topo_IA_cen_sub2"/>
</dbReference>
<keyword evidence="14" id="KW-1185">Reference proteome</keyword>
<dbReference type="OrthoDB" id="9804262at2"/>
<dbReference type="Gene3D" id="1.10.290.10">
    <property type="entry name" value="Topoisomerase I, domain 4"/>
    <property type="match status" value="1"/>
</dbReference>
<dbReference type="InterPro" id="IPR013826">
    <property type="entry name" value="Topo_IA_cen_sub3"/>
</dbReference>
<dbReference type="PANTHER" id="PTHR42785:SF1">
    <property type="entry name" value="DNA TOPOISOMERASE"/>
    <property type="match status" value="1"/>
</dbReference>
<feature type="region of interest" description="Interaction with DNA" evidence="10">
    <location>
        <begin position="164"/>
        <end position="169"/>
    </location>
</feature>
<keyword evidence="3" id="KW-0479">Metal-binding</keyword>
<dbReference type="InterPro" id="IPR005733">
    <property type="entry name" value="TopoI_bac-type"/>
</dbReference>
<dbReference type="PROSITE" id="PS52039">
    <property type="entry name" value="TOPO_IA_2"/>
    <property type="match status" value="1"/>
</dbReference>
<feature type="site" description="Interaction with DNA" evidence="10">
    <location>
        <position position="141"/>
    </location>
</feature>
<evidence type="ECO:0000313" key="14">
    <source>
        <dbReference type="Proteomes" id="UP000289841"/>
    </source>
</evidence>
<name>A0A449BD60_HAPAX</name>
<dbReference type="SMART" id="SM00436">
    <property type="entry name" value="TOP1Bc"/>
    <property type="match status" value="1"/>
</dbReference>
<protein>
    <recommendedName>
        <fullName evidence="10">DNA topoisomerase 1</fullName>
        <ecNumber evidence="10">5.6.2.1</ecNumber>
    </recommendedName>
    <alternativeName>
        <fullName evidence="10">DNA topoisomerase I</fullName>
    </alternativeName>
</protein>
<dbReference type="HAMAP" id="MF_00952">
    <property type="entry name" value="Topoisom_1_prok"/>
    <property type="match status" value="1"/>
</dbReference>
<comment type="function">
    <text evidence="10">Releases the supercoiling and torsional tension of DNA, which is introduced during the DNA replication and transcription, by transiently cleaving and rejoining one strand of the DNA duplex. Introduces a single-strand break via transesterification at a target site in duplex DNA. The scissile phosphodiester is attacked by the catalytic tyrosine of the enzyme, resulting in the formation of a DNA-(5'-phosphotyrosyl)-enzyme intermediate and the expulsion of a 3'-OH DNA strand. The free DNA strand then undergoes passage around the unbroken strand, thus removing DNA supercoils. Finally, in the religation step, the DNA 3'-OH attacks the covalent intermediate to expel the active-site tyrosine and restore the DNA phosphodiester backbone.</text>
</comment>
<dbReference type="Pfam" id="PF01396">
    <property type="entry name" value="Zn_ribbon_Top1"/>
    <property type="match status" value="1"/>
</dbReference>
<feature type="active site" description="O-(5'-phospho-DNA)-tyrosine intermediate" evidence="10">
    <location>
        <position position="290"/>
    </location>
</feature>
<dbReference type="InterPro" id="IPR023405">
    <property type="entry name" value="Topo_IA_core_domain"/>
</dbReference>
<dbReference type="KEGG" id="aaxa:NCTC10138_00737"/>
<evidence type="ECO:0000256" key="6">
    <source>
        <dbReference type="ARBA" id="ARBA00022842"/>
    </source>
</evidence>
<comment type="subunit">
    <text evidence="10">Monomer.</text>
</comment>
<dbReference type="Proteomes" id="UP000289841">
    <property type="component" value="Chromosome"/>
</dbReference>
<dbReference type="InterPro" id="IPR023406">
    <property type="entry name" value="Topo_IA_AS"/>
</dbReference>
<evidence type="ECO:0000256" key="10">
    <source>
        <dbReference type="HAMAP-Rule" id="MF_00952"/>
    </source>
</evidence>
<dbReference type="InterPro" id="IPR013498">
    <property type="entry name" value="Topo_IA_Znf"/>
</dbReference>
<feature type="site" description="Interaction with DNA" evidence="10">
    <location>
        <position position="477"/>
    </location>
</feature>
<keyword evidence="4" id="KW-0863">Zinc-finger</keyword>
<evidence type="ECO:0000256" key="4">
    <source>
        <dbReference type="ARBA" id="ARBA00022771"/>
    </source>
</evidence>
<dbReference type="InterPro" id="IPR000380">
    <property type="entry name" value="Topo_IA"/>
</dbReference>
<dbReference type="GO" id="GO:0006265">
    <property type="term" value="P:DNA topological change"/>
    <property type="evidence" value="ECO:0007669"/>
    <property type="project" value="UniProtKB-UniRule"/>
</dbReference>
<feature type="site" description="Interaction with DNA" evidence="10">
    <location>
        <position position="142"/>
    </location>
</feature>
<dbReference type="Pfam" id="PF01751">
    <property type="entry name" value="Toprim"/>
    <property type="match status" value="1"/>
</dbReference>
<keyword evidence="6" id="KW-0460">Magnesium</keyword>
<feature type="site" description="Interaction with DNA" evidence="10">
    <location>
        <position position="145"/>
    </location>
</feature>
<keyword evidence="9 10" id="KW-0413">Isomerase</keyword>
<dbReference type="Gene3D" id="3.30.65.10">
    <property type="entry name" value="Bacterial Topoisomerase I, domain 1"/>
    <property type="match status" value="1"/>
</dbReference>
<proteinExistence type="inferred from homology"/>
<evidence type="ECO:0000259" key="11">
    <source>
        <dbReference type="PROSITE" id="PS50880"/>
    </source>
</evidence>
<comment type="catalytic activity">
    <reaction evidence="1 10">
        <text>ATP-independent breakage of single-stranded DNA, followed by passage and rejoining.</text>
        <dbReference type="EC" id="5.6.2.1"/>
    </reaction>
</comment>
<evidence type="ECO:0000256" key="9">
    <source>
        <dbReference type="ARBA" id="ARBA00023235"/>
    </source>
</evidence>
<dbReference type="SUPFAM" id="SSF57783">
    <property type="entry name" value="Zinc beta-ribbon"/>
    <property type="match status" value="1"/>
</dbReference>
<keyword evidence="8 10" id="KW-0238">DNA-binding</keyword>
<feature type="domain" description="Toprim" evidence="11">
    <location>
        <begin position="3"/>
        <end position="115"/>
    </location>
</feature>
<gene>
    <name evidence="10 13" type="primary">topA</name>
    <name evidence="13" type="ORF">NCTC10138_00737</name>
</gene>
<dbReference type="GO" id="GO:0003677">
    <property type="term" value="F:DNA binding"/>
    <property type="evidence" value="ECO:0007669"/>
    <property type="project" value="UniProtKB-KW"/>
</dbReference>
<dbReference type="PROSITE" id="PS00396">
    <property type="entry name" value="TOPO_IA_1"/>
    <property type="match status" value="1"/>
</dbReference>
<dbReference type="Gene3D" id="3.40.50.140">
    <property type="match status" value="1"/>
</dbReference>
<dbReference type="STRING" id="1278311.GCA_000428705_00935"/>
<dbReference type="InterPro" id="IPR028612">
    <property type="entry name" value="Topoisom_1_IA"/>
</dbReference>
<dbReference type="InterPro" id="IPR003602">
    <property type="entry name" value="Topo_IA_DNA-bd_dom"/>
</dbReference>
<dbReference type="PRINTS" id="PR00417">
    <property type="entry name" value="PRTPISMRASEI"/>
</dbReference>
<evidence type="ECO:0000256" key="3">
    <source>
        <dbReference type="ARBA" id="ARBA00022723"/>
    </source>
</evidence>
<dbReference type="GO" id="GO:0005694">
    <property type="term" value="C:chromosome"/>
    <property type="evidence" value="ECO:0007669"/>
    <property type="project" value="InterPro"/>
</dbReference>
<evidence type="ECO:0000313" key="13">
    <source>
        <dbReference type="EMBL" id="VEU80368.1"/>
    </source>
</evidence>
<reference evidence="13 14" key="1">
    <citation type="submission" date="2019-01" db="EMBL/GenBank/DDBJ databases">
        <authorList>
            <consortium name="Pathogen Informatics"/>
        </authorList>
    </citation>
    <scope>NUCLEOTIDE SEQUENCE [LARGE SCALE GENOMIC DNA]</scope>
    <source>
        <strain evidence="13 14">NCTC10138</strain>
    </source>
</reference>
<dbReference type="PANTHER" id="PTHR42785">
    <property type="entry name" value="DNA TOPOISOMERASE, TYPE IA, CORE"/>
    <property type="match status" value="1"/>
</dbReference>